<dbReference type="RefSeq" id="WP_013485296.1">
    <property type="nucleotide sequence ID" value="NC_014828.1"/>
</dbReference>
<gene>
    <name evidence="1" type="ordered locus">Ethha_1404</name>
</gene>
<evidence type="ECO:0000313" key="2">
    <source>
        <dbReference type="Proteomes" id="UP000001551"/>
    </source>
</evidence>
<reference evidence="1 2" key="1">
    <citation type="submission" date="2010-12" db="EMBL/GenBank/DDBJ databases">
        <title>Complete sequence of Ethanoligenens harbinense YUAN-3.</title>
        <authorList>
            <person name="Lucas S."/>
            <person name="Copeland A."/>
            <person name="Lapidus A."/>
            <person name="Cheng J.-F."/>
            <person name="Bruce D."/>
            <person name="Goodwin L."/>
            <person name="Pitluck S."/>
            <person name="Chertkov O."/>
            <person name="Misra M."/>
            <person name="Detter J.C."/>
            <person name="Han C."/>
            <person name="Tapia R."/>
            <person name="Land M."/>
            <person name="Hauser L."/>
            <person name="Jeffries C."/>
            <person name="Kyrpides N."/>
            <person name="Ivanova N."/>
            <person name="Mikhailova N."/>
            <person name="Wang A."/>
            <person name="Mouttaki H."/>
            <person name="He Z."/>
            <person name="Zhou J."/>
            <person name="Hemme C.L."/>
            <person name="Woyke T."/>
        </authorList>
    </citation>
    <scope>NUCLEOTIDE SEQUENCE [LARGE SCALE GENOMIC DNA]</scope>
    <source>
        <strain evidence="2">DSM 18485 / JCM 12961 / CGMCC 1.5033 / YUAN-3</strain>
    </source>
</reference>
<name>E6U6X4_ETHHY</name>
<dbReference type="HOGENOM" id="CLU_2751781_0_0_9"/>
<dbReference type="EMBL" id="CP002400">
    <property type="protein sequence ID" value="ADU26941.1"/>
    <property type="molecule type" value="Genomic_DNA"/>
</dbReference>
<dbReference type="KEGG" id="eha:Ethha_1404"/>
<dbReference type="AlphaFoldDB" id="E6U6X4"/>
<sequence>MLSKEILKNYAELECEEISGTRDLNRLSNEELIDVVIRLIMKTANEQLDIAKISNIVHDQLRKASRYSDY</sequence>
<proteinExistence type="predicted"/>
<accession>E6U6X4</accession>
<dbReference type="Proteomes" id="UP000001551">
    <property type="component" value="Chromosome"/>
</dbReference>
<organism evidence="1 2">
    <name type="scientific">Ethanoligenens harbinense (strain DSM 18485 / JCM 12961 / CGMCC 1.5033 / YUAN-3)</name>
    <dbReference type="NCBI Taxonomy" id="663278"/>
    <lineage>
        <taxon>Bacteria</taxon>
        <taxon>Bacillati</taxon>
        <taxon>Bacillota</taxon>
        <taxon>Clostridia</taxon>
        <taxon>Eubacteriales</taxon>
        <taxon>Oscillospiraceae</taxon>
        <taxon>Ethanoligenens</taxon>
    </lineage>
</organism>
<evidence type="ECO:0000313" key="1">
    <source>
        <dbReference type="EMBL" id="ADU26941.1"/>
    </source>
</evidence>
<keyword evidence="2" id="KW-1185">Reference proteome</keyword>
<protein>
    <submittedName>
        <fullName evidence="1">Uncharacterized protein</fullName>
    </submittedName>
</protein>
<dbReference type="STRING" id="663278.Ethha_1404"/>